<organism evidence="1 2">
    <name type="scientific">Alteromonas genovensis</name>
    <dbReference type="NCBI Taxonomy" id="471225"/>
    <lineage>
        <taxon>Bacteria</taxon>
        <taxon>Pseudomonadati</taxon>
        <taxon>Pseudomonadota</taxon>
        <taxon>Gammaproteobacteria</taxon>
        <taxon>Alteromonadales</taxon>
        <taxon>Alteromonadaceae</taxon>
        <taxon>Alteromonas/Salinimonas group</taxon>
        <taxon>Alteromonas</taxon>
    </lineage>
</organism>
<dbReference type="Proteomes" id="UP000471381">
    <property type="component" value="Unassembled WGS sequence"/>
</dbReference>
<gene>
    <name evidence="1" type="ORF">GTQ48_01480</name>
</gene>
<sequence>MASSLINFLEELDTNSNLMEAYKKDPVATAAKYGLSDEDLTLIKEQNWDEVKKRFDDASKANRVVSY</sequence>
<dbReference type="AlphaFoldDB" id="A0A6N9TA84"/>
<dbReference type="EMBL" id="JAAAWO010000001">
    <property type="protein sequence ID" value="NDW14204.1"/>
    <property type="molecule type" value="Genomic_DNA"/>
</dbReference>
<comment type="caution">
    <text evidence="1">The sequence shown here is derived from an EMBL/GenBank/DDBJ whole genome shotgun (WGS) entry which is preliminary data.</text>
</comment>
<protein>
    <recommendedName>
        <fullName evidence="3">Extradiol ring-cleavage dioxygenase LigAB LigA subunit domain-containing protein</fullName>
    </recommendedName>
</protein>
<evidence type="ECO:0000313" key="1">
    <source>
        <dbReference type="EMBL" id="NDW14204.1"/>
    </source>
</evidence>
<proteinExistence type="predicted"/>
<name>A0A6N9TA84_9ALTE</name>
<evidence type="ECO:0008006" key="3">
    <source>
        <dbReference type="Google" id="ProtNLM"/>
    </source>
</evidence>
<dbReference type="RefSeq" id="WP_163104731.1">
    <property type="nucleotide sequence ID" value="NZ_JAAAWO010000001.1"/>
</dbReference>
<accession>A0A6N9TA84</accession>
<evidence type="ECO:0000313" key="2">
    <source>
        <dbReference type="Proteomes" id="UP000471381"/>
    </source>
</evidence>
<keyword evidence="2" id="KW-1185">Reference proteome</keyword>
<reference evidence="1 2" key="1">
    <citation type="submission" date="2020-01" db="EMBL/GenBank/DDBJ databases">
        <title>Genomes of bacteria type strains.</title>
        <authorList>
            <person name="Chen J."/>
            <person name="Zhu S."/>
            <person name="Yang J."/>
        </authorList>
    </citation>
    <scope>NUCLEOTIDE SEQUENCE [LARGE SCALE GENOMIC DNA]</scope>
    <source>
        <strain evidence="1 2">LMG 24078</strain>
    </source>
</reference>